<dbReference type="RefSeq" id="WP_219747951.1">
    <property type="nucleotide sequence ID" value="NZ_JAHXZN010000001.1"/>
</dbReference>
<evidence type="ECO:0000259" key="6">
    <source>
        <dbReference type="Pfam" id="PF01850"/>
    </source>
</evidence>
<feature type="binding site" evidence="5">
    <location>
        <position position="5"/>
    </location>
    <ligand>
        <name>Mg(2+)</name>
        <dbReference type="ChEBI" id="CHEBI:18420"/>
    </ligand>
</feature>
<dbReference type="Gene3D" id="3.40.50.1010">
    <property type="entry name" value="5'-nuclease"/>
    <property type="match status" value="1"/>
</dbReference>
<keyword evidence="5" id="KW-0800">Toxin</keyword>
<dbReference type="InterPro" id="IPR022907">
    <property type="entry name" value="VapC_family"/>
</dbReference>
<dbReference type="SUPFAM" id="SSF88723">
    <property type="entry name" value="PIN domain-like"/>
    <property type="match status" value="1"/>
</dbReference>
<dbReference type="InterPro" id="IPR041705">
    <property type="entry name" value="PIN_Sll0205"/>
</dbReference>
<feature type="domain" description="PIN" evidence="6">
    <location>
        <begin position="2"/>
        <end position="122"/>
    </location>
</feature>
<dbReference type="PANTHER" id="PTHR36173">
    <property type="entry name" value="RIBONUCLEASE VAPC16-RELATED"/>
    <property type="match status" value="1"/>
</dbReference>
<dbReference type="Proteomes" id="UP000759103">
    <property type="component" value="Unassembled WGS sequence"/>
</dbReference>
<evidence type="ECO:0000313" key="7">
    <source>
        <dbReference type="EMBL" id="MBW6530625.1"/>
    </source>
</evidence>
<keyword evidence="4 5" id="KW-0378">Hydrolase</keyword>
<comment type="similarity">
    <text evidence="5">Belongs to the PINc/VapC protein family.</text>
</comment>
<dbReference type="EC" id="3.1.-.-" evidence="5"/>
<keyword evidence="8" id="KW-1185">Reference proteome</keyword>
<reference evidence="7 8" key="1">
    <citation type="submission" date="2021-07" db="EMBL/GenBank/DDBJ databases">
        <title>Sphingomonas sp.</title>
        <authorList>
            <person name="Feng G."/>
            <person name="Li J."/>
            <person name="Pan M."/>
        </authorList>
    </citation>
    <scope>NUCLEOTIDE SEQUENCE [LARGE SCALE GENOMIC DNA]</scope>
    <source>
        <strain evidence="7 8">RRHST34</strain>
    </source>
</reference>
<evidence type="ECO:0000256" key="5">
    <source>
        <dbReference type="HAMAP-Rule" id="MF_00265"/>
    </source>
</evidence>
<keyword evidence="3 5" id="KW-0479">Metal-binding</keyword>
<evidence type="ECO:0000313" key="8">
    <source>
        <dbReference type="Proteomes" id="UP000759103"/>
    </source>
</evidence>
<dbReference type="InterPro" id="IPR052919">
    <property type="entry name" value="TA_system_RNase"/>
</dbReference>
<dbReference type="InterPro" id="IPR029060">
    <property type="entry name" value="PIN-like_dom_sf"/>
</dbReference>
<accession>A0ABS7BLY6</accession>
<evidence type="ECO:0000256" key="3">
    <source>
        <dbReference type="ARBA" id="ARBA00022723"/>
    </source>
</evidence>
<evidence type="ECO:0000256" key="2">
    <source>
        <dbReference type="ARBA" id="ARBA00022722"/>
    </source>
</evidence>
<gene>
    <name evidence="5" type="primary">vapC</name>
    <name evidence="7" type="ORF">KZ820_07740</name>
</gene>
<sequence>MILLDTHVVIWAVDDSPRLGARARASIAGDDDRRVSAMVAWEIAMLVDRGRLVLGLPLATWVERSLASLAARDVPVSRAIALEAGRLGNGLHGDPCDRLMVATARALDCALVTADEQILRYAAAGHFRAIDARG</sequence>
<organism evidence="7 8">
    <name type="scientific">Sphingomonas citri</name>
    <dbReference type="NCBI Taxonomy" id="2862499"/>
    <lineage>
        <taxon>Bacteria</taxon>
        <taxon>Pseudomonadati</taxon>
        <taxon>Pseudomonadota</taxon>
        <taxon>Alphaproteobacteria</taxon>
        <taxon>Sphingomonadales</taxon>
        <taxon>Sphingomonadaceae</taxon>
        <taxon>Sphingomonas</taxon>
    </lineage>
</organism>
<dbReference type="PANTHER" id="PTHR36173:SF1">
    <property type="entry name" value="RIBONUCLEASE VAPC22"/>
    <property type="match status" value="1"/>
</dbReference>
<evidence type="ECO:0000256" key="4">
    <source>
        <dbReference type="ARBA" id="ARBA00022801"/>
    </source>
</evidence>
<dbReference type="HAMAP" id="MF_00265">
    <property type="entry name" value="VapC_Nob1"/>
    <property type="match status" value="1"/>
</dbReference>
<name>A0ABS7BLY6_9SPHN</name>
<comment type="caution">
    <text evidence="7">The sequence shown here is derived from an EMBL/GenBank/DDBJ whole genome shotgun (WGS) entry which is preliminary data.</text>
</comment>
<protein>
    <recommendedName>
        <fullName evidence="5">Ribonuclease VapC</fullName>
        <shortName evidence="5">RNase VapC</shortName>
        <ecNumber evidence="5">3.1.-.-</ecNumber>
    </recommendedName>
    <alternativeName>
        <fullName evidence="5">Toxin VapC</fullName>
    </alternativeName>
</protein>
<proteinExistence type="inferred from homology"/>
<evidence type="ECO:0000256" key="1">
    <source>
        <dbReference type="ARBA" id="ARBA00022649"/>
    </source>
</evidence>
<comment type="cofactor">
    <cofactor evidence="5">
        <name>Mg(2+)</name>
        <dbReference type="ChEBI" id="CHEBI:18420"/>
    </cofactor>
</comment>
<dbReference type="InterPro" id="IPR002716">
    <property type="entry name" value="PIN_dom"/>
</dbReference>
<dbReference type="CDD" id="cd09872">
    <property type="entry name" value="PIN_Sll0205-like"/>
    <property type="match status" value="1"/>
</dbReference>
<keyword evidence="1 5" id="KW-1277">Toxin-antitoxin system</keyword>
<keyword evidence="2 5" id="KW-0540">Nuclease</keyword>
<comment type="function">
    <text evidence="5">Toxic component of a toxin-antitoxin (TA) system. An RNase.</text>
</comment>
<dbReference type="EMBL" id="JAHXZN010000001">
    <property type="protein sequence ID" value="MBW6530625.1"/>
    <property type="molecule type" value="Genomic_DNA"/>
</dbReference>
<feature type="binding site" evidence="5">
    <location>
        <position position="97"/>
    </location>
    <ligand>
        <name>Mg(2+)</name>
        <dbReference type="ChEBI" id="CHEBI:18420"/>
    </ligand>
</feature>
<keyword evidence="5" id="KW-0460">Magnesium</keyword>
<dbReference type="Pfam" id="PF01850">
    <property type="entry name" value="PIN"/>
    <property type="match status" value="1"/>
</dbReference>